<evidence type="ECO:0000313" key="3">
    <source>
        <dbReference type="Proteomes" id="UP000190102"/>
    </source>
</evidence>
<dbReference type="AlphaFoldDB" id="A0A1T4KRH0"/>
<dbReference type="EMBL" id="FUWR01000001">
    <property type="protein sequence ID" value="SJZ44960.1"/>
    <property type="molecule type" value="Genomic_DNA"/>
</dbReference>
<dbReference type="STRING" id="115783.SAMN02745119_00661"/>
<name>A0A1T4KRH0_9BACT</name>
<evidence type="ECO:0000313" key="2">
    <source>
        <dbReference type="EMBL" id="SJZ44960.1"/>
    </source>
</evidence>
<keyword evidence="3" id="KW-1185">Reference proteome</keyword>
<feature type="compositionally biased region" description="Low complexity" evidence="1">
    <location>
        <begin position="229"/>
        <end position="244"/>
    </location>
</feature>
<gene>
    <name evidence="2" type="ORF">SAMN02745119_00661</name>
</gene>
<evidence type="ECO:0000256" key="1">
    <source>
        <dbReference type="SAM" id="MobiDB-lite"/>
    </source>
</evidence>
<dbReference type="OrthoDB" id="6154571at2"/>
<dbReference type="RefSeq" id="WP_078788937.1">
    <property type="nucleotide sequence ID" value="NZ_FUWR01000001.1"/>
</dbReference>
<proteinExistence type="predicted"/>
<accession>A0A1T4KRH0</accession>
<sequence>MNAPAQIIPINPAASSLTHHAVNISELKAQVNLIQYVMRDVMKSGEHYGTIPGCGDKAVLLKPGAEKLMLTFRLANDVDVETIDLHLGHREYRIKVTLYSPAGQRLGTGVGSCSTMESKYRFRVGPVELTNKPVPREYWDLRKENPALAQEIIGGRGFSAKKDDSGNWKIARQGEKVEHDNPADFYNTCLKMAKKRGLVDAVLTSTAASDIFTQDIEEDPDLYGQTEHNGGNSAGNTSTTSGNSQSARPDNTPSSHGAEPVSTSKIIGYLTAKGIRMELSADESEISAFPDFNDTSARQWLKDHGFKWDGKGKCWQYR</sequence>
<dbReference type="Proteomes" id="UP000190102">
    <property type="component" value="Unassembled WGS sequence"/>
</dbReference>
<feature type="region of interest" description="Disordered" evidence="1">
    <location>
        <begin position="221"/>
        <end position="262"/>
    </location>
</feature>
<feature type="compositionally biased region" description="Polar residues" evidence="1">
    <location>
        <begin position="245"/>
        <end position="262"/>
    </location>
</feature>
<organism evidence="2 3">
    <name type="scientific">Trichlorobacter thiogenes</name>
    <dbReference type="NCBI Taxonomy" id="115783"/>
    <lineage>
        <taxon>Bacteria</taxon>
        <taxon>Pseudomonadati</taxon>
        <taxon>Thermodesulfobacteriota</taxon>
        <taxon>Desulfuromonadia</taxon>
        <taxon>Geobacterales</taxon>
        <taxon>Geobacteraceae</taxon>
        <taxon>Trichlorobacter</taxon>
    </lineage>
</organism>
<protein>
    <submittedName>
        <fullName evidence="2">Uncharacterized protein</fullName>
    </submittedName>
</protein>
<reference evidence="3" key="1">
    <citation type="submission" date="2017-02" db="EMBL/GenBank/DDBJ databases">
        <authorList>
            <person name="Varghese N."/>
            <person name="Submissions S."/>
        </authorList>
    </citation>
    <scope>NUCLEOTIDE SEQUENCE [LARGE SCALE GENOMIC DNA]</scope>
    <source>
        <strain evidence="3">ATCC BAA-34</strain>
    </source>
</reference>